<dbReference type="AlphaFoldDB" id="A0A6A4HZB9"/>
<evidence type="ECO:0000313" key="3">
    <source>
        <dbReference type="EMBL" id="KAE9403889.1"/>
    </source>
</evidence>
<sequence>MSSSENTYAPAFWLMLRWSGHFSGFFLDWKTAEYKFLLLLCSFMQSYAPFMLLVLGRPGPIAKSLAELDEAHLLYLAGNFLFAVTMALWDASHVASSDANNLTKKFSSLQGPAVVDKAGSKQIERKVYWSGWPESATESLKNPGQRRVMVVTACWRSGPSLRDNTKAQLSTFLYIYFSSPEPKTAGDRARSQDKPADSHTKKHECSNAQIAQELILEDSRGFGV</sequence>
<evidence type="ECO:0000313" key="4">
    <source>
        <dbReference type="Proteomes" id="UP000799118"/>
    </source>
</evidence>
<keyword evidence="2" id="KW-0812">Transmembrane</keyword>
<accession>A0A6A4HZB9</accession>
<feature type="transmembrane region" description="Helical" evidence="2">
    <location>
        <begin position="36"/>
        <end position="55"/>
    </location>
</feature>
<protein>
    <submittedName>
        <fullName evidence="3">Uncharacterized protein</fullName>
    </submittedName>
</protein>
<name>A0A6A4HZB9_9AGAR</name>
<evidence type="ECO:0000256" key="1">
    <source>
        <dbReference type="SAM" id="MobiDB-lite"/>
    </source>
</evidence>
<proteinExistence type="predicted"/>
<feature type="compositionally biased region" description="Basic and acidic residues" evidence="1">
    <location>
        <begin position="184"/>
        <end position="204"/>
    </location>
</feature>
<evidence type="ECO:0000256" key="2">
    <source>
        <dbReference type="SAM" id="Phobius"/>
    </source>
</evidence>
<keyword evidence="2" id="KW-0472">Membrane</keyword>
<keyword evidence="2" id="KW-1133">Transmembrane helix</keyword>
<keyword evidence="4" id="KW-1185">Reference proteome</keyword>
<feature type="transmembrane region" description="Helical" evidence="2">
    <location>
        <begin position="75"/>
        <end position="95"/>
    </location>
</feature>
<organism evidence="3 4">
    <name type="scientific">Gymnopus androsaceus JB14</name>
    <dbReference type="NCBI Taxonomy" id="1447944"/>
    <lineage>
        <taxon>Eukaryota</taxon>
        <taxon>Fungi</taxon>
        <taxon>Dikarya</taxon>
        <taxon>Basidiomycota</taxon>
        <taxon>Agaricomycotina</taxon>
        <taxon>Agaricomycetes</taxon>
        <taxon>Agaricomycetidae</taxon>
        <taxon>Agaricales</taxon>
        <taxon>Marasmiineae</taxon>
        <taxon>Omphalotaceae</taxon>
        <taxon>Gymnopus</taxon>
    </lineage>
</organism>
<feature type="region of interest" description="Disordered" evidence="1">
    <location>
        <begin position="182"/>
        <end position="204"/>
    </location>
</feature>
<gene>
    <name evidence="3" type="ORF">BT96DRAFT_973496</name>
</gene>
<dbReference type="EMBL" id="ML769421">
    <property type="protein sequence ID" value="KAE9403889.1"/>
    <property type="molecule type" value="Genomic_DNA"/>
</dbReference>
<reference evidence="3" key="1">
    <citation type="journal article" date="2019" name="Environ. Microbiol.">
        <title>Fungal ecological strategies reflected in gene transcription - a case study of two litter decomposers.</title>
        <authorList>
            <person name="Barbi F."/>
            <person name="Kohler A."/>
            <person name="Barry K."/>
            <person name="Baskaran P."/>
            <person name="Daum C."/>
            <person name="Fauchery L."/>
            <person name="Ihrmark K."/>
            <person name="Kuo A."/>
            <person name="LaButti K."/>
            <person name="Lipzen A."/>
            <person name="Morin E."/>
            <person name="Grigoriev I.V."/>
            <person name="Henrissat B."/>
            <person name="Lindahl B."/>
            <person name="Martin F."/>
        </authorList>
    </citation>
    <scope>NUCLEOTIDE SEQUENCE</scope>
    <source>
        <strain evidence="3">JB14</strain>
    </source>
</reference>
<dbReference type="Proteomes" id="UP000799118">
    <property type="component" value="Unassembled WGS sequence"/>
</dbReference>